<dbReference type="SUPFAM" id="SSF52266">
    <property type="entry name" value="SGNH hydrolase"/>
    <property type="match status" value="1"/>
</dbReference>
<evidence type="ECO:0000313" key="3">
    <source>
        <dbReference type="Proteomes" id="UP000593765"/>
    </source>
</evidence>
<dbReference type="Gene3D" id="3.40.50.1110">
    <property type="entry name" value="SGNH hydrolase"/>
    <property type="match status" value="1"/>
</dbReference>
<sequence length="78" mass="8478">MVRTLDLAADFANADGSLKKDLFTPDNIHLSPAGHDAYAARLKPLIEACCRQSGRSRPLPRQAPRPNHRPRGGSKSST</sequence>
<reference evidence="2 3" key="1">
    <citation type="submission" date="2020-10" db="EMBL/GenBank/DDBJ databases">
        <title>Wide distribution of Phycisphaera-like planctomycetes from WD2101 soil group in peatlands and genome analysis of the first cultivated representative.</title>
        <authorList>
            <person name="Dedysh S.N."/>
            <person name="Beletsky A.V."/>
            <person name="Ivanova A."/>
            <person name="Kulichevskaya I.S."/>
            <person name="Suzina N.E."/>
            <person name="Philippov D.A."/>
            <person name="Rakitin A.L."/>
            <person name="Mardanov A.V."/>
            <person name="Ravin N.V."/>
        </authorList>
    </citation>
    <scope>NUCLEOTIDE SEQUENCE [LARGE SCALE GENOMIC DNA]</scope>
    <source>
        <strain evidence="2 3">M1803</strain>
    </source>
</reference>
<dbReference type="EMBL" id="CP063458">
    <property type="protein sequence ID" value="QOV87621.1"/>
    <property type="molecule type" value="Genomic_DNA"/>
</dbReference>
<dbReference type="GO" id="GO:0016788">
    <property type="term" value="F:hydrolase activity, acting on ester bonds"/>
    <property type="evidence" value="ECO:0007669"/>
    <property type="project" value="UniProtKB-ARBA"/>
</dbReference>
<dbReference type="AlphaFoldDB" id="A0A7M2WS51"/>
<organism evidence="2 3">
    <name type="scientific">Humisphaera borealis</name>
    <dbReference type="NCBI Taxonomy" id="2807512"/>
    <lineage>
        <taxon>Bacteria</taxon>
        <taxon>Pseudomonadati</taxon>
        <taxon>Planctomycetota</taxon>
        <taxon>Phycisphaerae</taxon>
        <taxon>Tepidisphaerales</taxon>
        <taxon>Tepidisphaeraceae</taxon>
        <taxon>Humisphaera</taxon>
    </lineage>
</organism>
<proteinExistence type="predicted"/>
<evidence type="ECO:0008006" key="4">
    <source>
        <dbReference type="Google" id="ProtNLM"/>
    </source>
</evidence>
<dbReference type="KEGG" id="hbs:IPV69_15140"/>
<evidence type="ECO:0000256" key="1">
    <source>
        <dbReference type="SAM" id="MobiDB-lite"/>
    </source>
</evidence>
<dbReference type="InterPro" id="IPR036514">
    <property type="entry name" value="SGNH_hydro_sf"/>
</dbReference>
<dbReference type="Proteomes" id="UP000593765">
    <property type="component" value="Chromosome"/>
</dbReference>
<name>A0A7M2WS51_9BACT</name>
<feature type="region of interest" description="Disordered" evidence="1">
    <location>
        <begin position="51"/>
        <end position="78"/>
    </location>
</feature>
<evidence type="ECO:0000313" key="2">
    <source>
        <dbReference type="EMBL" id="QOV87621.1"/>
    </source>
</evidence>
<gene>
    <name evidence="2" type="ORF">IPV69_15140</name>
</gene>
<keyword evidence="3" id="KW-1185">Reference proteome</keyword>
<dbReference type="RefSeq" id="WP_206290529.1">
    <property type="nucleotide sequence ID" value="NZ_CP063458.1"/>
</dbReference>
<protein>
    <recommendedName>
        <fullName evidence="4">SGNH hydrolase-type esterase domain-containing protein</fullName>
    </recommendedName>
</protein>
<accession>A0A7M2WS51</accession>